<name>A0A5C9A548_9GAMM</name>
<organism evidence="1 2">
    <name type="scientific">Parahaliea aestuarii</name>
    <dbReference type="NCBI Taxonomy" id="1852021"/>
    <lineage>
        <taxon>Bacteria</taxon>
        <taxon>Pseudomonadati</taxon>
        <taxon>Pseudomonadota</taxon>
        <taxon>Gammaproteobacteria</taxon>
        <taxon>Cellvibrionales</taxon>
        <taxon>Halieaceae</taxon>
        <taxon>Parahaliea</taxon>
    </lineage>
</organism>
<proteinExistence type="predicted"/>
<comment type="caution">
    <text evidence="1">The sequence shown here is derived from an EMBL/GenBank/DDBJ whole genome shotgun (WGS) entry which is preliminary data.</text>
</comment>
<accession>A0A5C9A548</accession>
<dbReference type="AlphaFoldDB" id="A0A5C9A548"/>
<evidence type="ECO:0000313" key="2">
    <source>
        <dbReference type="Proteomes" id="UP000321933"/>
    </source>
</evidence>
<evidence type="ECO:0000313" key="1">
    <source>
        <dbReference type="EMBL" id="TXS95112.1"/>
    </source>
</evidence>
<dbReference type="Proteomes" id="UP000321933">
    <property type="component" value="Unassembled WGS sequence"/>
</dbReference>
<dbReference type="RefSeq" id="WP_187275746.1">
    <property type="nucleotide sequence ID" value="NZ_VRYZ01000001.1"/>
</dbReference>
<sequence length="94" mass="10634">MGVREKRYAAIDALLDEVEAFDPQFDRFSMPGRIAEFQSFFTNFSGLGEITLGEFERACKGKYVAGASLCAWRASPSPDSAYWDMVFDEWKTSI</sequence>
<gene>
    <name evidence="1" type="ORF">FVW59_04235</name>
</gene>
<reference evidence="1 2" key="1">
    <citation type="submission" date="2019-08" db="EMBL/GenBank/DDBJ databases">
        <title>Parahaliea maris sp. nov., isolated from the surface seawater.</title>
        <authorList>
            <person name="Liu Y."/>
        </authorList>
    </citation>
    <scope>NUCLEOTIDE SEQUENCE [LARGE SCALE GENOMIC DNA]</scope>
    <source>
        <strain evidence="1 2">S2-26</strain>
    </source>
</reference>
<protein>
    <submittedName>
        <fullName evidence="1">Uncharacterized protein</fullName>
    </submittedName>
</protein>
<dbReference type="EMBL" id="VRYZ01000001">
    <property type="protein sequence ID" value="TXS95112.1"/>
    <property type="molecule type" value="Genomic_DNA"/>
</dbReference>
<keyword evidence="2" id="KW-1185">Reference proteome</keyword>